<keyword evidence="2" id="KW-1185">Reference proteome</keyword>
<organism evidence="1 2">
    <name type="scientific">Salinibacillus kushneri</name>
    <dbReference type="NCBI Taxonomy" id="237682"/>
    <lineage>
        <taxon>Bacteria</taxon>
        <taxon>Bacillati</taxon>
        <taxon>Bacillota</taxon>
        <taxon>Bacilli</taxon>
        <taxon>Bacillales</taxon>
        <taxon>Bacillaceae</taxon>
        <taxon>Salinibacillus</taxon>
    </lineage>
</organism>
<gene>
    <name evidence="1" type="ORF">SAMN05421676_103278</name>
</gene>
<protein>
    <recommendedName>
        <fullName evidence="3">YwgA family protein</fullName>
    </recommendedName>
</protein>
<evidence type="ECO:0000313" key="1">
    <source>
        <dbReference type="EMBL" id="SET22784.1"/>
    </source>
</evidence>
<evidence type="ECO:0000313" key="2">
    <source>
        <dbReference type="Proteomes" id="UP000199095"/>
    </source>
</evidence>
<sequence length="166" mass="20349">MLQDHAKLVSFFSECHELIGRKRLQKMIYILKKCHFPFSERYQFHFYGPYSEELTLRVQELINLGFLEEEKEKKSGYYQYRYSITDEGQKFLTHYNIEMPNMDQWIEKMKGMSSRFLELIATMLYFDNRPKEEIEEKVLSVKKKQNYTREELERAWAFIEEMNVKH</sequence>
<reference evidence="2" key="1">
    <citation type="submission" date="2016-10" db="EMBL/GenBank/DDBJ databases">
        <authorList>
            <person name="Varghese N."/>
            <person name="Submissions S."/>
        </authorList>
    </citation>
    <scope>NUCLEOTIDE SEQUENCE [LARGE SCALE GENOMIC DNA]</scope>
    <source>
        <strain evidence="2">CGMCC 1.3566</strain>
    </source>
</reference>
<dbReference type="OrthoDB" id="5507947at2"/>
<dbReference type="AlphaFoldDB" id="A0A1I0CSZ0"/>
<name>A0A1I0CSZ0_9BACI</name>
<dbReference type="STRING" id="237682.SAMN05421676_103278"/>
<dbReference type="RefSeq" id="WP_093133024.1">
    <property type="nucleotide sequence ID" value="NZ_FOHJ01000003.1"/>
</dbReference>
<accession>A0A1I0CSZ0</accession>
<dbReference type="Proteomes" id="UP000199095">
    <property type="component" value="Unassembled WGS sequence"/>
</dbReference>
<proteinExistence type="predicted"/>
<dbReference type="EMBL" id="FOHJ01000003">
    <property type="protein sequence ID" value="SET22784.1"/>
    <property type="molecule type" value="Genomic_DNA"/>
</dbReference>
<evidence type="ECO:0008006" key="3">
    <source>
        <dbReference type="Google" id="ProtNLM"/>
    </source>
</evidence>